<dbReference type="EMBL" id="SHKW01000001">
    <property type="protein sequence ID" value="RZU42525.1"/>
    <property type="molecule type" value="Genomic_DNA"/>
</dbReference>
<reference evidence="1 2" key="1">
    <citation type="submission" date="2019-02" db="EMBL/GenBank/DDBJ databases">
        <title>Genomic Encyclopedia of Archaeal and Bacterial Type Strains, Phase II (KMG-II): from individual species to whole genera.</title>
        <authorList>
            <person name="Goeker M."/>
        </authorList>
    </citation>
    <scope>NUCLEOTIDE SEQUENCE [LARGE SCALE GENOMIC DNA]</scope>
    <source>
        <strain evidence="1 2">DSM 18101</strain>
    </source>
</reference>
<dbReference type="Proteomes" id="UP000292958">
    <property type="component" value="Unassembled WGS sequence"/>
</dbReference>
<dbReference type="AlphaFoldDB" id="A0A4Q7YZ96"/>
<organism evidence="1 2">
    <name type="scientific">Edaphobacter modestus</name>
    <dbReference type="NCBI Taxonomy" id="388466"/>
    <lineage>
        <taxon>Bacteria</taxon>
        <taxon>Pseudomonadati</taxon>
        <taxon>Acidobacteriota</taxon>
        <taxon>Terriglobia</taxon>
        <taxon>Terriglobales</taxon>
        <taxon>Acidobacteriaceae</taxon>
        <taxon>Edaphobacter</taxon>
    </lineage>
</organism>
<evidence type="ECO:0000313" key="2">
    <source>
        <dbReference type="Proteomes" id="UP000292958"/>
    </source>
</evidence>
<proteinExistence type="predicted"/>
<gene>
    <name evidence="1" type="ORF">BDD14_4115</name>
</gene>
<accession>A0A4Q7YZ96</accession>
<comment type="caution">
    <text evidence="1">The sequence shown here is derived from an EMBL/GenBank/DDBJ whole genome shotgun (WGS) entry which is preliminary data.</text>
</comment>
<name>A0A4Q7YZ96_9BACT</name>
<sequence length="99" mass="11003">MNDHTEFMPTFLLNLRCCDEGPNPYVVSCSIVGEIVGFRGVVRRFKSKGDLKASLDCAGIAPDRYLKVISEEDDGKTRSFTIDLNEAQKLSVIQTDSTE</sequence>
<evidence type="ECO:0000313" key="1">
    <source>
        <dbReference type="EMBL" id="RZU42525.1"/>
    </source>
</evidence>
<protein>
    <submittedName>
        <fullName evidence="1">Uncharacterized protein</fullName>
    </submittedName>
</protein>
<keyword evidence="2" id="KW-1185">Reference proteome</keyword>